<dbReference type="PANTHER" id="PTHR33337:SF40">
    <property type="entry name" value="CENP-V_GFA DOMAIN-CONTAINING PROTEIN-RELATED"/>
    <property type="match status" value="1"/>
</dbReference>
<accession>A0A7U4J756</accession>
<reference evidence="6 7" key="1">
    <citation type="journal article" date="2015" name="Int. J. Syst. Evol. Microbiol.">
        <title>Sphingomonas hengshuiensis sp. nov., isolated from lake wetland.</title>
        <authorList>
            <person name="Wei S."/>
            <person name="Wang T."/>
            <person name="Liu H."/>
            <person name="Zhang C."/>
            <person name="Guo J."/>
            <person name="Wang Q."/>
            <person name="Liang K."/>
            <person name="Zhang Z."/>
        </authorList>
    </citation>
    <scope>NUCLEOTIDE SEQUENCE [LARGE SCALE GENOMIC DNA]</scope>
    <source>
        <strain evidence="6 7">WHSC-8</strain>
    </source>
</reference>
<dbReference type="OrthoDB" id="7186766at2"/>
<gene>
    <name evidence="6" type="ORF">TS85_06415</name>
</gene>
<dbReference type="Gene3D" id="3.90.1590.10">
    <property type="entry name" value="glutathione-dependent formaldehyde- activating enzyme (gfa)"/>
    <property type="match status" value="1"/>
</dbReference>
<dbReference type="Proteomes" id="UP000032300">
    <property type="component" value="Chromosome"/>
</dbReference>
<dbReference type="SUPFAM" id="SSF51316">
    <property type="entry name" value="Mss4-like"/>
    <property type="match status" value="1"/>
</dbReference>
<dbReference type="GO" id="GO:0016846">
    <property type="term" value="F:carbon-sulfur lyase activity"/>
    <property type="evidence" value="ECO:0007669"/>
    <property type="project" value="InterPro"/>
</dbReference>
<dbReference type="KEGG" id="sphi:TS85_06415"/>
<evidence type="ECO:0000259" key="5">
    <source>
        <dbReference type="PROSITE" id="PS51891"/>
    </source>
</evidence>
<sequence length="137" mass="14034">MSHGGGCLCGAVRLSIAADPIAARQCWCRLCQYLSAGGGTVNAVFPADAVTVTGEVRWHASVADSGNAMQRGFCATCGTPLLSKADARPMHLIVRAGALDDPAIAAPQSAIWTSAAPPWACIDQEIPNLPGQPPPLG</sequence>
<keyword evidence="2" id="KW-0479">Metal-binding</keyword>
<reference evidence="6 7" key="2">
    <citation type="submission" date="2015-02" db="EMBL/GenBank/DDBJ databases">
        <title>The complete genome of Sphingomonas hengshuiensis sp. WHSC-8 isolated from soil of Hengshui Lake.</title>
        <authorList>
            <person name="Wei S."/>
            <person name="Guo J."/>
            <person name="Su C."/>
            <person name="Wu R."/>
            <person name="Zhang Z."/>
            <person name="Liang K."/>
            <person name="Li H."/>
            <person name="Wang T."/>
            <person name="Liu H."/>
            <person name="Zhang C."/>
            <person name="Li Z."/>
            <person name="Wang Q."/>
            <person name="Meng J."/>
        </authorList>
    </citation>
    <scope>NUCLEOTIDE SEQUENCE [LARGE SCALE GENOMIC DNA]</scope>
    <source>
        <strain evidence="6 7">WHSC-8</strain>
    </source>
</reference>
<dbReference type="PANTHER" id="PTHR33337">
    <property type="entry name" value="GFA DOMAIN-CONTAINING PROTEIN"/>
    <property type="match status" value="1"/>
</dbReference>
<protein>
    <submittedName>
        <fullName evidence="6">Aldehyde-activating protein</fullName>
    </submittedName>
</protein>
<keyword evidence="7" id="KW-1185">Reference proteome</keyword>
<evidence type="ECO:0000256" key="3">
    <source>
        <dbReference type="ARBA" id="ARBA00022833"/>
    </source>
</evidence>
<evidence type="ECO:0000256" key="2">
    <source>
        <dbReference type="ARBA" id="ARBA00022723"/>
    </source>
</evidence>
<keyword evidence="4" id="KW-0456">Lyase</keyword>
<organism evidence="6 7">
    <name type="scientific">Sphingomonas hengshuiensis</name>
    <dbReference type="NCBI Taxonomy" id="1609977"/>
    <lineage>
        <taxon>Bacteria</taxon>
        <taxon>Pseudomonadati</taxon>
        <taxon>Pseudomonadota</taxon>
        <taxon>Alphaproteobacteria</taxon>
        <taxon>Sphingomonadales</taxon>
        <taxon>Sphingomonadaceae</taxon>
        <taxon>Sphingomonas</taxon>
    </lineage>
</organism>
<dbReference type="EMBL" id="CP010836">
    <property type="protein sequence ID" value="AJP71485.1"/>
    <property type="molecule type" value="Genomic_DNA"/>
</dbReference>
<dbReference type="Pfam" id="PF04828">
    <property type="entry name" value="GFA"/>
    <property type="match status" value="1"/>
</dbReference>
<keyword evidence="3" id="KW-0862">Zinc</keyword>
<evidence type="ECO:0000256" key="4">
    <source>
        <dbReference type="ARBA" id="ARBA00023239"/>
    </source>
</evidence>
<dbReference type="AlphaFoldDB" id="A0A7U4J756"/>
<evidence type="ECO:0000256" key="1">
    <source>
        <dbReference type="ARBA" id="ARBA00005495"/>
    </source>
</evidence>
<comment type="similarity">
    <text evidence="1">Belongs to the Gfa family.</text>
</comment>
<dbReference type="RefSeq" id="WP_044331140.1">
    <property type="nucleotide sequence ID" value="NZ_CP010836.1"/>
</dbReference>
<name>A0A7U4J756_9SPHN</name>
<dbReference type="InterPro" id="IPR006913">
    <property type="entry name" value="CENP-V/GFA"/>
</dbReference>
<evidence type="ECO:0000313" key="7">
    <source>
        <dbReference type="Proteomes" id="UP000032300"/>
    </source>
</evidence>
<dbReference type="InterPro" id="IPR011057">
    <property type="entry name" value="Mss4-like_sf"/>
</dbReference>
<feature type="domain" description="CENP-V/GFA" evidence="5">
    <location>
        <begin position="3"/>
        <end position="120"/>
    </location>
</feature>
<dbReference type="GO" id="GO:0046872">
    <property type="term" value="F:metal ion binding"/>
    <property type="evidence" value="ECO:0007669"/>
    <property type="project" value="UniProtKB-KW"/>
</dbReference>
<dbReference type="PROSITE" id="PS51891">
    <property type="entry name" value="CENP_V_GFA"/>
    <property type="match status" value="1"/>
</dbReference>
<evidence type="ECO:0000313" key="6">
    <source>
        <dbReference type="EMBL" id="AJP71485.1"/>
    </source>
</evidence>
<proteinExistence type="inferred from homology"/>